<evidence type="ECO:0000313" key="2">
    <source>
        <dbReference type="EMBL" id="MDQ2093955.1"/>
    </source>
</evidence>
<name>A0AAJ1U5F2_9RHOB</name>
<proteinExistence type="predicted"/>
<keyword evidence="3" id="KW-1185">Reference proteome</keyword>
<keyword evidence="1" id="KW-0732">Signal</keyword>
<evidence type="ECO:0000256" key="1">
    <source>
        <dbReference type="SAM" id="SignalP"/>
    </source>
</evidence>
<dbReference type="Proteomes" id="UP001227162">
    <property type="component" value="Unassembled WGS sequence"/>
</dbReference>
<dbReference type="EMBL" id="JANFFA010000002">
    <property type="protein sequence ID" value="MDQ2093955.1"/>
    <property type="molecule type" value="Genomic_DNA"/>
</dbReference>
<evidence type="ECO:0000313" key="3">
    <source>
        <dbReference type="Proteomes" id="UP001227162"/>
    </source>
</evidence>
<protein>
    <submittedName>
        <fullName evidence="2">Uncharacterized protein</fullName>
    </submittedName>
</protein>
<feature type="signal peptide" evidence="1">
    <location>
        <begin position="1"/>
        <end position="24"/>
    </location>
</feature>
<reference evidence="2" key="1">
    <citation type="submission" date="2022-07" db="EMBL/GenBank/DDBJ databases">
        <authorList>
            <person name="Otstavnykh N."/>
            <person name="Isaeva M."/>
            <person name="Bystritskaya E."/>
        </authorList>
    </citation>
    <scope>NUCLEOTIDE SEQUENCE</scope>
    <source>
        <strain evidence="2">10Alg 79</strain>
    </source>
</reference>
<dbReference type="RefSeq" id="WP_317625581.1">
    <property type="nucleotide sequence ID" value="NZ_JANFFA010000002.1"/>
</dbReference>
<gene>
    <name evidence="2" type="ORF">NOI20_07520</name>
</gene>
<organism evidence="2 3">
    <name type="scientific">Rhodalgimonas zhirmunskyi</name>
    <dbReference type="NCBI Taxonomy" id="2964767"/>
    <lineage>
        <taxon>Bacteria</taxon>
        <taxon>Pseudomonadati</taxon>
        <taxon>Pseudomonadota</taxon>
        <taxon>Alphaproteobacteria</taxon>
        <taxon>Rhodobacterales</taxon>
        <taxon>Roseobacteraceae</taxon>
        <taxon>Rhodalgimonas</taxon>
    </lineage>
</organism>
<dbReference type="AlphaFoldDB" id="A0AAJ1U5F2"/>
<reference evidence="2" key="2">
    <citation type="submission" date="2023-04" db="EMBL/GenBank/DDBJ databases">
        <title>'Rhodoalgimonas zhirmunskyi' gen. nov., isolated from a red alga.</title>
        <authorList>
            <person name="Nedashkovskaya O.I."/>
            <person name="Otstavnykh N.Y."/>
            <person name="Bystritskaya E.P."/>
            <person name="Balabanova L.A."/>
            <person name="Isaeva M.P."/>
        </authorList>
    </citation>
    <scope>NUCLEOTIDE SEQUENCE</scope>
    <source>
        <strain evidence="2">10Alg 79</strain>
    </source>
</reference>
<comment type="caution">
    <text evidence="2">The sequence shown here is derived from an EMBL/GenBank/DDBJ whole genome shotgun (WGS) entry which is preliminary data.</text>
</comment>
<feature type="chain" id="PRO_5042595352" evidence="1">
    <location>
        <begin position="25"/>
        <end position="157"/>
    </location>
</feature>
<sequence>MIVTSKLRLCFAFLIGCSASLSYAQSLDLTGLLNQTESDFNQGIKDGEQLERDAARRAAERSRNNNIRCISVSGDFTCLDCIAEDINISGGPGYIDNTWSSPSICTGYNGLEGSYNYTMRSNFDTVCSGTFQVTSKAQSGVTINVYDTCNLSYVSEY</sequence>
<accession>A0AAJ1U5F2</accession>